<evidence type="ECO:0000313" key="2">
    <source>
        <dbReference type="EMBL" id="RIY32679.1"/>
    </source>
</evidence>
<accession>A0A3A1Y5Z4</accession>
<keyword evidence="3" id="KW-1185">Reference proteome</keyword>
<reference evidence="2 3" key="1">
    <citation type="submission" date="2017-08" db="EMBL/GenBank/DDBJ databases">
        <title>Reclassification of Bisgaard taxon 37 and 44.</title>
        <authorList>
            <person name="Christensen H."/>
        </authorList>
    </citation>
    <scope>NUCLEOTIDE SEQUENCE [LARGE SCALE GENOMIC DNA]</scope>
    <source>
        <strain evidence="2 3">B96_3</strain>
    </source>
</reference>
<organism evidence="2 3">
    <name type="scientific">Psittacicella hinzii</name>
    <dbReference type="NCBI Taxonomy" id="2028575"/>
    <lineage>
        <taxon>Bacteria</taxon>
        <taxon>Pseudomonadati</taxon>
        <taxon>Pseudomonadota</taxon>
        <taxon>Gammaproteobacteria</taxon>
        <taxon>Pasteurellales</taxon>
        <taxon>Psittacicellaceae</taxon>
        <taxon>Psittacicella</taxon>
    </lineage>
</organism>
<keyword evidence="1" id="KW-1133">Transmembrane helix</keyword>
<name>A0A3A1Y5Z4_9GAMM</name>
<evidence type="ECO:0000256" key="1">
    <source>
        <dbReference type="SAM" id="Phobius"/>
    </source>
</evidence>
<sequence>MIKIWIKFNQLGKAKNILKIKNRFLVAWLINIANLLKLLQYLLGGKEIVKINIDVKSLF</sequence>
<dbReference type="EMBL" id="NRHC01000048">
    <property type="protein sequence ID" value="RIY32679.1"/>
    <property type="molecule type" value="Genomic_DNA"/>
</dbReference>
<evidence type="ECO:0000313" key="3">
    <source>
        <dbReference type="Proteomes" id="UP000265691"/>
    </source>
</evidence>
<gene>
    <name evidence="2" type="ORF">CKF54_04280</name>
</gene>
<protein>
    <submittedName>
        <fullName evidence="2">Uncharacterized protein</fullName>
    </submittedName>
</protein>
<comment type="caution">
    <text evidence="2">The sequence shown here is derived from an EMBL/GenBank/DDBJ whole genome shotgun (WGS) entry which is preliminary data.</text>
</comment>
<keyword evidence="1" id="KW-0472">Membrane</keyword>
<proteinExistence type="predicted"/>
<dbReference type="Proteomes" id="UP000265691">
    <property type="component" value="Unassembled WGS sequence"/>
</dbReference>
<keyword evidence="1" id="KW-0812">Transmembrane</keyword>
<feature type="transmembrane region" description="Helical" evidence="1">
    <location>
        <begin position="24"/>
        <end position="43"/>
    </location>
</feature>
<dbReference type="AlphaFoldDB" id="A0A3A1Y5Z4"/>